<evidence type="ECO:0000313" key="3">
    <source>
        <dbReference type="Proteomes" id="UP000758155"/>
    </source>
</evidence>
<dbReference type="CDD" id="cd02257">
    <property type="entry name" value="Peptidase_C19"/>
    <property type="match status" value="1"/>
</dbReference>
<sequence length="190" mass="21314">MLGKSHARIGDREDLRIFATAVIATAFSRICFTFPAFSTGSVAKDLEGGSFKNRNTMRIPGILDLTQHVQTVGDRPPAPLRYKLINVVYHEGDNLNFGHYVAGVTGPDPVSDSDPANPLNQFLVSDRNAEYDHYLLFYEYIPHKKRNVVPVASINNESSIAERIRGRRLVRNERGKHPTRKLKEALEGAR</sequence>
<feature type="domain" description="Peptidase C19 ubiquitin carboxyl-terminal hydrolase" evidence="1">
    <location>
        <begin position="51"/>
        <end position="104"/>
    </location>
</feature>
<dbReference type="EMBL" id="SWKV01000063">
    <property type="protein sequence ID" value="KAF3034869.1"/>
    <property type="molecule type" value="Genomic_DNA"/>
</dbReference>
<keyword evidence="3" id="KW-1185">Reference proteome</keyword>
<comment type="caution">
    <text evidence="2">The sequence shown here is derived from an EMBL/GenBank/DDBJ whole genome shotgun (WGS) entry which is preliminary data.</text>
</comment>
<dbReference type="PROSITE" id="PS00973">
    <property type="entry name" value="USP_2"/>
    <property type="match status" value="1"/>
</dbReference>
<dbReference type="Gene3D" id="3.90.70.10">
    <property type="entry name" value="Cysteine proteinases"/>
    <property type="match status" value="1"/>
</dbReference>
<protein>
    <recommendedName>
        <fullName evidence="1">Peptidase C19 ubiquitin carboxyl-terminal hydrolase domain-containing protein</fullName>
    </recommendedName>
</protein>
<dbReference type="OrthoDB" id="289038at2759"/>
<accession>A0A9P4WKJ3</accession>
<dbReference type="AlphaFoldDB" id="A0A9P4WKJ3"/>
<dbReference type="Proteomes" id="UP000758155">
    <property type="component" value="Unassembled WGS sequence"/>
</dbReference>
<dbReference type="InterPro" id="IPR038765">
    <property type="entry name" value="Papain-like_cys_pep_sf"/>
</dbReference>
<gene>
    <name evidence="2" type="ORF">E8E12_002225</name>
</gene>
<organism evidence="2 3">
    <name type="scientific">Didymella heteroderae</name>
    <dbReference type="NCBI Taxonomy" id="1769908"/>
    <lineage>
        <taxon>Eukaryota</taxon>
        <taxon>Fungi</taxon>
        <taxon>Dikarya</taxon>
        <taxon>Ascomycota</taxon>
        <taxon>Pezizomycotina</taxon>
        <taxon>Dothideomycetes</taxon>
        <taxon>Pleosporomycetidae</taxon>
        <taxon>Pleosporales</taxon>
        <taxon>Pleosporineae</taxon>
        <taxon>Didymellaceae</taxon>
        <taxon>Didymella</taxon>
    </lineage>
</organism>
<evidence type="ECO:0000259" key="1">
    <source>
        <dbReference type="Pfam" id="PF00443"/>
    </source>
</evidence>
<dbReference type="InterPro" id="IPR018200">
    <property type="entry name" value="USP_CS"/>
</dbReference>
<dbReference type="GO" id="GO:0004843">
    <property type="term" value="F:cysteine-type deubiquitinase activity"/>
    <property type="evidence" value="ECO:0007669"/>
    <property type="project" value="InterPro"/>
</dbReference>
<dbReference type="SUPFAM" id="SSF54001">
    <property type="entry name" value="Cysteine proteinases"/>
    <property type="match status" value="1"/>
</dbReference>
<dbReference type="InterPro" id="IPR001394">
    <property type="entry name" value="Peptidase_C19_UCH"/>
</dbReference>
<dbReference type="GO" id="GO:0016579">
    <property type="term" value="P:protein deubiquitination"/>
    <property type="evidence" value="ECO:0007669"/>
    <property type="project" value="InterPro"/>
</dbReference>
<dbReference type="Pfam" id="PF00443">
    <property type="entry name" value="UCH"/>
    <property type="match status" value="1"/>
</dbReference>
<proteinExistence type="predicted"/>
<evidence type="ECO:0000313" key="2">
    <source>
        <dbReference type="EMBL" id="KAF3034869.1"/>
    </source>
</evidence>
<reference evidence="2" key="1">
    <citation type="submission" date="2019-04" db="EMBL/GenBank/DDBJ databases">
        <title>Sequencing of skin fungus with MAO and IRED activity.</title>
        <authorList>
            <person name="Marsaioli A.J."/>
            <person name="Bonatto J.M.C."/>
            <person name="Reis Junior O."/>
        </authorList>
    </citation>
    <scope>NUCLEOTIDE SEQUENCE</scope>
    <source>
        <strain evidence="2">28M1</strain>
    </source>
</reference>
<name>A0A9P4WKJ3_9PLEO</name>